<feature type="transmembrane region" description="Helical" evidence="2">
    <location>
        <begin position="64"/>
        <end position="82"/>
    </location>
</feature>
<evidence type="ECO:0000313" key="3">
    <source>
        <dbReference type="EMBL" id="KKM61341.1"/>
    </source>
</evidence>
<sequence length="235" mass="25691">MNNRDHGHSDDESAPGTNRCDLPGRSLRPSMLRFVKDAANLVTLAGLFCGVGSIYFAIRGIFPAAMIAMLWAVLFDWFDGSIARRTRARTDEFRAFGGQLDSLVDMVSCAVCPAVVLLSYGQFSPWFLPGALMLTAAGAVRLSYFNVFGLDDDSTFLGLSIDNNSVVVPLVFLLDGLLSRSAFAAVLYMTIAVLAILNVAPFRMPKPGGRWYIVITVYVLGMTVLYGLRLWTQSL</sequence>
<proteinExistence type="predicted"/>
<name>A0A0F9JGA1_9ZZZZ</name>
<reference evidence="3" key="1">
    <citation type="journal article" date="2015" name="Nature">
        <title>Complex archaea that bridge the gap between prokaryotes and eukaryotes.</title>
        <authorList>
            <person name="Spang A."/>
            <person name="Saw J.H."/>
            <person name="Jorgensen S.L."/>
            <person name="Zaremba-Niedzwiedzka K."/>
            <person name="Martijn J."/>
            <person name="Lind A.E."/>
            <person name="van Eijk R."/>
            <person name="Schleper C."/>
            <person name="Guy L."/>
            <person name="Ettema T.J."/>
        </authorList>
    </citation>
    <scope>NUCLEOTIDE SEQUENCE</scope>
</reference>
<feature type="transmembrane region" description="Helical" evidence="2">
    <location>
        <begin position="126"/>
        <end position="144"/>
    </location>
</feature>
<dbReference type="GO" id="GO:0008654">
    <property type="term" value="P:phospholipid biosynthetic process"/>
    <property type="evidence" value="ECO:0007669"/>
    <property type="project" value="InterPro"/>
</dbReference>
<accession>A0A0F9JGA1</accession>
<dbReference type="Pfam" id="PF01066">
    <property type="entry name" value="CDP-OH_P_transf"/>
    <property type="match status" value="1"/>
</dbReference>
<dbReference type="AlphaFoldDB" id="A0A0F9JGA1"/>
<evidence type="ECO:0000256" key="2">
    <source>
        <dbReference type="SAM" id="Phobius"/>
    </source>
</evidence>
<comment type="caution">
    <text evidence="3">The sequence shown here is derived from an EMBL/GenBank/DDBJ whole genome shotgun (WGS) entry which is preliminary data.</text>
</comment>
<dbReference type="GO" id="GO:0016780">
    <property type="term" value="F:phosphotransferase activity, for other substituted phosphate groups"/>
    <property type="evidence" value="ECO:0007669"/>
    <property type="project" value="InterPro"/>
</dbReference>
<dbReference type="GO" id="GO:0016020">
    <property type="term" value="C:membrane"/>
    <property type="evidence" value="ECO:0007669"/>
    <property type="project" value="InterPro"/>
</dbReference>
<feature type="transmembrane region" description="Helical" evidence="2">
    <location>
        <begin position="211"/>
        <end position="231"/>
    </location>
</feature>
<protein>
    <recommendedName>
        <fullName evidence="4">CDP-alcohol phosphatidyltransferase C-terminal domain-containing protein</fullName>
    </recommendedName>
</protein>
<dbReference type="InterPro" id="IPR043130">
    <property type="entry name" value="CDP-OH_PTrfase_TM_dom"/>
</dbReference>
<evidence type="ECO:0008006" key="4">
    <source>
        <dbReference type="Google" id="ProtNLM"/>
    </source>
</evidence>
<feature type="transmembrane region" description="Helical" evidence="2">
    <location>
        <begin position="180"/>
        <end position="199"/>
    </location>
</feature>
<dbReference type="InterPro" id="IPR000462">
    <property type="entry name" value="CDP-OH_P_trans"/>
</dbReference>
<keyword evidence="2" id="KW-0812">Transmembrane</keyword>
<keyword evidence="2" id="KW-1133">Transmembrane helix</keyword>
<dbReference type="Gene3D" id="1.20.120.1760">
    <property type="match status" value="1"/>
</dbReference>
<gene>
    <name evidence="3" type="ORF">LCGC14_1532680</name>
</gene>
<keyword evidence="2" id="KW-0472">Membrane</keyword>
<dbReference type="EMBL" id="LAZR01011502">
    <property type="protein sequence ID" value="KKM61341.1"/>
    <property type="molecule type" value="Genomic_DNA"/>
</dbReference>
<feature type="region of interest" description="Disordered" evidence="1">
    <location>
        <begin position="1"/>
        <end position="23"/>
    </location>
</feature>
<evidence type="ECO:0000256" key="1">
    <source>
        <dbReference type="SAM" id="MobiDB-lite"/>
    </source>
</evidence>
<organism evidence="3">
    <name type="scientific">marine sediment metagenome</name>
    <dbReference type="NCBI Taxonomy" id="412755"/>
    <lineage>
        <taxon>unclassified sequences</taxon>
        <taxon>metagenomes</taxon>
        <taxon>ecological metagenomes</taxon>
    </lineage>
</organism>
<feature type="compositionally biased region" description="Basic and acidic residues" evidence="1">
    <location>
        <begin position="1"/>
        <end position="11"/>
    </location>
</feature>
<feature type="transmembrane region" description="Helical" evidence="2">
    <location>
        <begin position="38"/>
        <end position="58"/>
    </location>
</feature>